<organism evidence="1 2">
    <name type="scientific">Erwinia phage AH04</name>
    <dbReference type="NCBI Taxonomy" id="2869569"/>
    <lineage>
        <taxon>Viruses</taxon>
        <taxon>Duplodnaviria</taxon>
        <taxon>Heunggongvirae</taxon>
        <taxon>Uroviricota</taxon>
        <taxon>Caudoviricetes</taxon>
        <taxon>Chimalliviridae</taxon>
        <taxon>Meadowvirus</taxon>
        <taxon>Meadowvirus AH04</taxon>
    </lineage>
</organism>
<dbReference type="RefSeq" id="YP_010667787.1">
    <property type="nucleotide sequence ID" value="NC_070952.1"/>
</dbReference>
<reference evidence="1" key="1">
    <citation type="submission" date="2021-07" db="EMBL/GenBank/DDBJ databases">
        <authorList>
            <person name="Roth S.J."/>
            <person name="Krukonis G.P."/>
            <person name="Delesalle V.A."/>
        </authorList>
    </citation>
    <scope>NUCLEOTIDE SEQUENCE</scope>
</reference>
<dbReference type="Proteomes" id="UP000827517">
    <property type="component" value="Segment"/>
</dbReference>
<proteinExistence type="predicted"/>
<keyword evidence="2" id="KW-1185">Reference proteome</keyword>
<sequence length="136" mass="15927">MSRMSEEEIKIIFNKVYPANDIAHEQFYYMFNQNSIPKGCILDVPVRSCPWAIDNVVFQLHCVLSEEFPDQILLTRFGKEVGKIWHEYDNFIHLSSTESGLTYKFPLKSKLSVSTEECVNAMMWFFCPNEIMSIKE</sequence>
<evidence type="ECO:0000313" key="2">
    <source>
        <dbReference type="Proteomes" id="UP000827517"/>
    </source>
</evidence>
<dbReference type="KEGG" id="vg:77943925"/>
<accession>A0AAE7X0F1</accession>
<dbReference type="GeneID" id="77943925"/>
<evidence type="ECO:0000313" key="1">
    <source>
        <dbReference type="EMBL" id="QZA70520.1"/>
    </source>
</evidence>
<protein>
    <submittedName>
        <fullName evidence="1">Uncharacterized protein</fullName>
    </submittedName>
</protein>
<name>A0AAE7X0F1_9CAUD</name>
<gene>
    <name evidence="1" type="primary">33</name>
    <name evidence="1" type="ORF">AH04_33</name>
</gene>
<dbReference type="EMBL" id="MZ501267">
    <property type="protein sequence ID" value="QZA70520.1"/>
    <property type="molecule type" value="Genomic_DNA"/>
</dbReference>